<proteinExistence type="predicted"/>
<evidence type="ECO:0000313" key="2">
    <source>
        <dbReference type="EMBL" id="KAK6727368.1"/>
    </source>
</evidence>
<sequence>MSFVNSCCHLSLGRRWPSQREKSADMTPGPLAADKRLLAKRTVRKIAKKVRSSRKPQSARRCIEEVWHILENPNSDDVSKMCSRQLLLLRVQLKDKVRGYFNGECSFEDLVQHTGLTREAVMVTLGKHNAFHRDTDDRVNDDKLGQGVTSVEITDDGRKECNATFVVPKLDISDVRKDAPSSDDDDTSKSEVVVEEVNHHPEPTTPLRSLLQEPTIHSNQSPREVTDSSAEISDLAKRLGARLFQDTSMFEQLRKVKREKSFVEQLREIVASSTITESSAKQLQFIPSTPIAKRPIPITIECREIDVQTSIRIGELPAITKEMRDTATDVPSLDYLSMSELGGLRQLPDNFIIQEDISSSAISSDQSAGQVPGSMVGRIRTTIAVNRDGSVQFTPAKAVTVSELNEDSFPRKCVDREFTQFPAHPPQSSFNASASPRTPRISESPWRPSSRRLHLEEVDISTSHESNSIEVVSVASAHTPAAQPETKSSQLRKVQEMVVHDLSLVDVSSKGSSDLSHQDEEHTYNQVSQIVSE</sequence>
<feature type="region of interest" description="Disordered" evidence="1">
    <location>
        <begin position="175"/>
        <end position="231"/>
    </location>
</feature>
<gene>
    <name evidence="2" type="primary">Necator_chrI.g1329</name>
    <name evidence="2" type="ORF">RB195_005203</name>
</gene>
<protein>
    <submittedName>
        <fullName evidence="2">Uncharacterized protein</fullName>
    </submittedName>
</protein>
<accession>A0ABR1BQK9</accession>
<name>A0ABR1BQK9_NECAM</name>
<feature type="compositionally biased region" description="Polar residues" evidence="1">
    <location>
        <begin position="215"/>
        <end position="231"/>
    </location>
</feature>
<evidence type="ECO:0000256" key="1">
    <source>
        <dbReference type="SAM" id="MobiDB-lite"/>
    </source>
</evidence>
<feature type="region of interest" description="Disordered" evidence="1">
    <location>
        <begin position="505"/>
        <end position="533"/>
    </location>
</feature>
<comment type="caution">
    <text evidence="2">The sequence shown here is derived from an EMBL/GenBank/DDBJ whole genome shotgun (WGS) entry which is preliminary data.</text>
</comment>
<feature type="region of interest" description="Disordered" evidence="1">
    <location>
        <begin position="420"/>
        <end position="449"/>
    </location>
</feature>
<reference evidence="2 3" key="1">
    <citation type="submission" date="2023-08" db="EMBL/GenBank/DDBJ databases">
        <title>A Necator americanus chromosomal reference genome.</title>
        <authorList>
            <person name="Ilik V."/>
            <person name="Petrzelkova K.J."/>
            <person name="Pardy F."/>
            <person name="Fuh T."/>
            <person name="Niatou-Singa F.S."/>
            <person name="Gouil Q."/>
            <person name="Baker L."/>
            <person name="Ritchie M.E."/>
            <person name="Jex A.R."/>
            <person name="Gazzola D."/>
            <person name="Li H."/>
            <person name="Toshio Fujiwara R."/>
            <person name="Zhan B."/>
            <person name="Aroian R.V."/>
            <person name="Pafco B."/>
            <person name="Schwarz E.M."/>
        </authorList>
    </citation>
    <scope>NUCLEOTIDE SEQUENCE [LARGE SCALE GENOMIC DNA]</scope>
    <source>
        <strain evidence="2 3">Aroian</strain>
        <tissue evidence="2">Whole animal</tissue>
    </source>
</reference>
<evidence type="ECO:0000313" key="3">
    <source>
        <dbReference type="Proteomes" id="UP001303046"/>
    </source>
</evidence>
<keyword evidence="3" id="KW-1185">Reference proteome</keyword>
<feature type="compositionally biased region" description="Polar residues" evidence="1">
    <location>
        <begin position="524"/>
        <end position="533"/>
    </location>
</feature>
<organism evidence="2 3">
    <name type="scientific">Necator americanus</name>
    <name type="common">Human hookworm</name>
    <dbReference type="NCBI Taxonomy" id="51031"/>
    <lineage>
        <taxon>Eukaryota</taxon>
        <taxon>Metazoa</taxon>
        <taxon>Ecdysozoa</taxon>
        <taxon>Nematoda</taxon>
        <taxon>Chromadorea</taxon>
        <taxon>Rhabditida</taxon>
        <taxon>Rhabditina</taxon>
        <taxon>Rhabditomorpha</taxon>
        <taxon>Strongyloidea</taxon>
        <taxon>Ancylostomatidae</taxon>
        <taxon>Bunostominae</taxon>
        <taxon>Necator</taxon>
    </lineage>
</organism>
<dbReference type="Proteomes" id="UP001303046">
    <property type="component" value="Unassembled WGS sequence"/>
</dbReference>
<feature type="compositionally biased region" description="Polar residues" evidence="1">
    <location>
        <begin position="426"/>
        <end position="436"/>
    </location>
</feature>
<dbReference type="EMBL" id="JAVFWL010000001">
    <property type="protein sequence ID" value="KAK6727368.1"/>
    <property type="molecule type" value="Genomic_DNA"/>
</dbReference>